<evidence type="ECO:0000256" key="2">
    <source>
        <dbReference type="ARBA" id="ARBA00010004"/>
    </source>
</evidence>
<evidence type="ECO:0000256" key="6">
    <source>
        <dbReference type="ARBA" id="ARBA00022500"/>
    </source>
</evidence>
<dbReference type="NCBIfam" id="TIGR02473">
    <property type="entry name" value="flagell_FliJ"/>
    <property type="match status" value="1"/>
</dbReference>
<accession>A0A4P6X8J7</accession>
<evidence type="ECO:0000313" key="12">
    <source>
        <dbReference type="EMBL" id="QBM30054.1"/>
    </source>
</evidence>
<keyword evidence="6" id="KW-0145">Chemotaxis</keyword>
<dbReference type="GO" id="GO:0009288">
    <property type="term" value="C:bacterial-type flagellum"/>
    <property type="evidence" value="ECO:0007669"/>
    <property type="project" value="InterPro"/>
</dbReference>
<keyword evidence="9" id="KW-0472">Membrane</keyword>
<evidence type="ECO:0000313" key="13">
    <source>
        <dbReference type="Proteomes" id="UP000293912"/>
    </source>
</evidence>
<evidence type="ECO:0000256" key="7">
    <source>
        <dbReference type="ARBA" id="ARBA00022795"/>
    </source>
</evidence>
<evidence type="ECO:0000256" key="11">
    <source>
        <dbReference type="SAM" id="Coils"/>
    </source>
</evidence>
<comment type="subcellular location">
    <subcellularLocation>
        <location evidence="1">Cell membrane</location>
        <topology evidence="1">Peripheral membrane protein</topology>
        <orientation evidence="1">Cytoplasmic side</orientation>
    </subcellularLocation>
</comment>
<keyword evidence="8" id="KW-0653">Protein transport</keyword>
<keyword evidence="4" id="KW-0813">Transport</keyword>
<dbReference type="AlphaFoldDB" id="A0A4P6X8J7"/>
<comment type="similarity">
    <text evidence="2">Belongs to the FliJ family.</text>
</comment>
<dbReference type="PANTHER" id="PTHR38786">
    <property type="entry name" value="FLAGELLAR FLIJ PROTEIN"/>
    <property type="match status" value="1"/>
</dbReference>
<dbReference type="EMBL" id="CP037867">
    <property type="protein sequence ID" value="QBM30054.1"/>
    <property type="molecule type" value="Genomic_DNA"/>
</dbReference>
<name>A0A4P6X8J7_HYDPS</name>
<evidence type="ECO:0000256" key="4">
    <source>
        <dbReference type="ARBA" id="ARBA00022448"/>
    </source>
</evidence>
<dbReference type="GO" id="GO:0015031">
    <property type="term" value="P:protein transport"/>
    <property type="evidence" value="ECO:0007669"/>
    <property type="project" value="UniProtKB-KW"/>
</dbReference>
<keyword evidence="5" id="KW-1003">Cell membrane</keyword>
<evidence type="ECO:0000256" key="5">
    <source>
        <dbReference type="ARBA" id="ARBA00022475"/>
    </source>
</evidence>
<keyword evidence="13" id="KW-1185">Reference proteome</keyword>
<evidence type="ECO:0000256" key="9">
    <source>
        <dbReference type="ARBA" id="ARBA00023136"/>
    </source>
</evidence>
<protein>
    <recommendedName>
        <fullName evidence="3">Flagellar FliJ protein</fullName>
    </recommendedName>
</protein>
<dbReference type="PANTHER" id="PTHR38786:SF1">
    <property type="entry name" value="FLAGELLAR FLIJ PROTEIN"/>
    <property type="match status" value="1"/>
</dbReference>
<dbReference type="InterPro" id="IPR053716">
    <property type="entry name" value="Flag_assembly_chemotaxis_eff"/>
</dbReference>
<evidence type="ECO:0000256" key="8">
    <source>
        <dbReference type="ARBA" id="ARBA00022927"/>
    </source>
</evidence>
<sequence length="156" mass="17801">MSNLQTLHKVVDLATRRRDDALTALGQAQRELQAAQAQMNQLRNYADEALQRWAQRSTTGGVDANLLHHHRLFMEKITHAIEFQQAVQRGREEVVERAQAQVYAAERDVAGLRKYAERKQQAIEHRAMRQEQKATDEMALTIHLRQALSAAHGARS</sequence>
<dbReference type="KEGG" id="hpse:HPF_20345"/>
<dbReference type="InterPro" id="IPR052570">
    <property type="entry name" value="FliJ"/>
</dbReference>
<keyword evidence="12" id="KW-0282">Flagellum</keyword>
<evidence type="ECO:0000256" key="10">
    <source>
        <dbReference type="ARBA" id="ARBA00023225"/>
    </source>
</evidence>
<gene>
    <name evidence="12" type="ORF">HPF_20345</name>
</gene>
<dbReference type="Proteomes" id="UP000293912">
    <property type="component" value="Chromosome"/>
</dbReference>
<dbReference type="InterPro" id="IPR012823">
    <property type="entry name" value="Flagell_FliJ"/>
</dbReference>
<dbReference type="GO" id="GO:0006935">
    <property type="term" value="P:chemotaxis"/>
    <property type="evidence" value="ECO:0007669"/>
    <property type="project" value="UniProtKB-KW"/>
</dbReference>
<proteinExistence type="inferred from homology"/>
<dbReference type="Pfam" id="PF02050">
    <property type="entry name" value="FliJ"/>
    <property type="match status" value="1"/>
</dbReference>
<dbReference type="Gene3D" id="1.10.287.1700">
    <property type="match status" value="1"/>
</dbReference>
<dbReference type="RefSeq" id="WP_066154881.1">
    <property type="nucleotide sequence ID" value="NZ_CP037867.1"/>
</dbReference>
<organism evidence="12 13">
    <name type="scientific">Hydrogenophaga pseudoflava</name>
    <name type="common">Pseudomonas carboxydoflava</name>
    <dbReference type="NCBI Taxonomy" id="47421"/>
    <lineage>
        <taxon>Bacteria</taxon>
        <taxon>Pseudomonadati</taxon>
        <taxon>Pseudomonadota</taxon>
        <taxon>Betaproteobacteria</taxon>
        <taxon>Burkholderiales</taxon>
        <taxon>Comamonadaceae</taxon>
        <taxon>Hydrogenophaga</taxon>
    </lineage>
</organism>
<keyword evidence="10" id="KW-1006">Bacterial flagellum protein export</keyword>
<keyword evidence="12" id="KW-0969">Cilium</keyword>
<dbReference type="GO" id="GO:0071973">
    <property type="term" value="P:bacterial-type flagellum-dependent cell motility"/>
    <property type="evidence" value="ECO:0007669"/>
    <property type="project" value="InterPro"/>
</dbReference>
<dbReference type="GO" id="GO:0005886">
    <property type="term" value="C:plasma membrane"/>
    <property type="evidence" value="ECO:0007669"/>
    <property type="project" value="UniProtKB-SubCell"/>
</dbReference>
<keyword evidence="12" id="KW-0966">Cell projection</keyword>
<reference evidence="12 13" key="1">
    <citation type="submission" date="2019-03" db="EMBL/GenBank/DDBJ databases">
        <authorList>
            <person name="Sebastian G."/>
            <person name="Baumann P."/>
            <person name="Ruckert C."/>
            <person name="Kalinowski J."/>
            <person name="Nebel B."/>
            <person name="Takors R."/>
            <person name="Blombach B."/>
        </authorList>
    </citation>
    <scope>NUCLEOTIDE SEQUENCE [LARGE SCALE GENOMIC DNA]</scope>
    <source>
        <strain evidence="12 13">DSM 1084</strain>
    </source>
</reference>
<evidence type="ECO:0000256" key="1">
    <source>
        <dbReference type="ARBA" id="ARBA00004413"/>
    </source>
</evidence>
<keyword evidence="11" id="KW-0175">Coiled coil</keyword>
<dbReference type="GO" id="GO:0044781">
    <property type="term" value="P:bacterial-type flagellum organization"/>
    <property type="evidence" value="ECO:0007669"/>
    <property type="project" value="UniProtKB-KW"/>
</dbReference>
<feature type="coiled-coil region" evidence="11">
    <location>
        <begin position="18"/>
        <end position="52"/>
    </location>
</feature>
<keyword evidence="7" id="KW-1005">Bacterial flagellum biogenesis</keyword>
<evidence type="ECO:0000256" key="3">
    <source>
        <dbReference type="ARBA" id="ARBA00020392"/>
    </source>
</evidence>